<feature type="compositionally biased region" description="Acidic residues" evidence="1">
    <location>
        <begin position="1098"/>
        <end position="1124"/>
    </location>
</feature>
<gene>
    <name evidence="2" type="primary">neuO-L3</name>
    <name evidence="2" type="ORF">Hamer_G019171</name>
</gene>
<feature type="region of interest" description="Disordered" evidence="1">
    <location>
        <begin position="127"/>
        <end position="165"/>
    </location>
</feature>
<evidence type="ECO:0000256" key="1">
    <source>
        <dbReference type="SAM" id="MobiDB-lite"/>
    </source>
</evidence>
<protein>
    <submittedName>
        <fullName evidence="2">Polysialic acid O-acetyltransferase-like 3</fullName>
    </submittedName>
</protein>
<feature type="compositionally biased region" description="Basic and acidic residues" evidence="1">
    <location>
        <begin position="654"/>
        <end position="675"/>
    </location>
</feature>
<feature type="compositionally biased region" description="Basic residues" evidence="1">
    <location>
        <begin position="411"/>
        <end position="427"/>
    </location>
</feature>
<feature type="region of interest" description="Disordered" evidence="1">
    <location>
        <begin position="195"/>
        <end position="232"/>
    </location>
</feature>
<feature type="compositionally biased region" description="Basic and acidic residues" evidence="1">
    <location>
        <begin position="855"/>
        <end position="896"/>
    </location>
</feature>
<feature type="compositionally biased region" description="Acidic residues" evidence="1">
    <location>
        <begin position="1076"/>
        <end position="1085"/>
    </location>
</feature>
<feature type="region of interest" description="Disordered" evidence="1">
    <location>
        <begin position="377"/>
        <end position="499"/>
    </location>
</feature>
<feature type="compositionally biased region" description="Polar residues" evidence="1">
    <location>
        <begin position="633"/>
        <end position="651"/>
    </location>
</feature>
<feature type="compositionally biased region" description="Polar residues" evidence="1">
    <location>
        <begin position="582"/>
        <end position="593"/>
    </location>
</feature>
<feature type="compositionally biased region" description="Basic and acidic residues" evidence="1">
    <location>
        <begin position="594"/>
        <end position="603"/>
    </location>
</feature>
<feature type="compositionally biased region" description="Basic and acidic residues" evidence="1">
    <location>
        <begin position="319"/>
        <end position="328"/>
    </location>
</feature>
<feature type="compositionally biased region" description="Polar residues" evidence="1">
    <location>
        <begin position="745"/>
        <end position="755"/>
    </location>
</feature>
<reference evidence="2" key="1">
    <citation type="journal article" date="2021" name="Sci. Adv.">
        <title>The American lobster genome reveals insights on longevity, neural, and immune adaptations.</title>
        <authorList>
            <person name="Polinski J.M."/>
            <person name="Zimin A.V."/>
            <person name="Clark K.F."/>
            <person name="Kohn A.B."/>
            <person name="Sadowski N."/>
            <person name="Timp W."/>
            <person name="Ptitsyn A."/>
            <person name="Khanna P."/>
            <person name="Romanova D.Y."/>
            <person name="Williams P."/>
            <person name="Greenwood S.J."/>
            <person name="Moroz L.L."/>
            <person name="Walt D.R."/>
            <person name="Bodnar A.G."/>
        </authorList>
    </citation>
    <scope>NUCLEOTIDE SEQUENCE</scope>
    <source>
        <strain evidence="2">GMGI-L3</strain>
    </source>
</reference>
<evidence type="ECO:0000313" key="3">
    <source>
        <dbReference type="Proteomes" id="UP000747542"/>
    </source>
</evidence>
<feature type="compositionally biased region" description="Basic and acidic residues" evidence="1">
    <location>
        <begin position="128"/>
        <end position="151"/>
    </location>
</feature>
<feature type="compositionally biased region" description="Low complexity" evidence="1">
    <location>
        <begin position="563"/>
        <end position="581"/>
    </location>
</feature>
<proteinExistence type="predicted"/>
<accession>A0A8J5MN13</accession>
<feature type="compositionally biased region" description="Polar residues" evidence="1">
    <location>
        <begin position="925"/>
        <end position="963"/>
    </location>
</feature>
<feature type="compositionally biased region" description="Basic and acidic residues" evidence="1">
    <location>
        <begin position="683"/>
        <end position="708"/>
    </location>
</feature>
<feature type="region of interest" description="Disordered" evidence="1">
    <location>
        <begin position="293"/>
        <end position="343"/>
    </location>
</feature>
<feature type="region of interest" description="Disordered" evidence="1">
    <location>
        <begin position="1032"/>
        <end position="1135"/>
    </location>
</feature>
<evidence type="ECO:0000313" key="2">
    <source>
        <dbReference type="EMBL" id="KAG7157538.1"/>
    </source>
</evidence>
<dbReference type="AlphaFoldDB" id="A0A8J5MN13"/>
<feature type="non-terminal residue" evidence="2">
    <location>
        <position position="1"/>
    </location>
</feature>
<dbReference type="Proteomes" id="UP000747542">
    <property type="component" value="Unassembled WGS sequence"/>
</dbReference>
<feature type="region of interest" description="Disordered" evidence="1">
    <location>
        <begin position="518"/>
        <end position="802"/>
    </location>
</feature>
<feature type="region of interest" description="Disordered" evidence="1">
    <location>
        <begin position="838"/>
        <end position="1017"/>
    </location>
</feature>
<feature type="compositionally biased region" description="Low complexity" evidence="1">
    <location>
        <begin position="450"/>
        <end position="461"/>
    </location>
</feature>
<feature type="compositionally biased region" description="Polar residues" evidence="1">
    <location>
        <begin position="1035"/>
        <end position="1045"/>
    </location>
</feature>
<feature type="compositionally biased region" description="Polar residues" evidence="1">
    <location>
        <begin position="330"/>
        <end position="339"/>
    </location>
</feature>
<feature type="compositionally biased region" description="Basic and acidic residues" evidence="1">
    <location>
        <begin position="730"/>
        <end position="740"/>
    </location>
</feature>
<feature type="compositionally biased region" description="Basic and acidic residues" evidence="1">
    <location>
        <begin position="756"/>
        <end position="767"/>
    </location>
</feature>
<sequence length="1268" mass="137761">MIKSLLLMINNYIICISGNTMGDRQRNFMQYATALNQFSSFNNDGGVNEAVAIVEMEAVGSALAVTAGSGGSSGASHGGTTAAGNAALWGELSRSLQYNNYPGFGSAWQGGSGDMRLYGYGGYGEGQVDGRAEPRSESRGEGRRVPSKGETKATPPLPPGMTAGVGSALASLQQLVAGGGDAATVYRNLLAARQSTVDHRDSPHDSPSNSPADPAVRLPPSREAFPSQGMSQAMSHALAHPFLAAHLNANQLLQMTQTPTTEMDYQVVDGQLEECGDTKRRTRQKRAISYVEDGTDPVLEMNEDSSPDATPLKKKGRRSKDAKDRLDGESNPSPEQQVPSVDEESFVEFLEVALMASSTQEFSSVTEPLHVDTTLIHEPDLRVPGPPPITPSSCSPDVYDFNDTDSDGVGRGRKRGRKKGSSPKKNAKSPLEMAKSSISPRPREPHAKSPRSPKFFSSSRSPITERNKEWLRGISPPIRDLSKTPADIPVPDGTATPNLLQESVVDISKTISLSEEVLIQDSPTGDTPVADNATKPDTDVVSPRRSSRRNKTRDQEIVSVKGNESMDSSLPSSPSGNSKNNTCFSGLISGNAQNKEDKEEKFFDMAAVETQPVDGVGDSPSSRMRKRNRRSTEQAPDQQTDNNETQTVPTQENDEPKTAVEPVKLPEEAPSKCETELATTLDKNAEKSETASEDGVKSCKGTEMKDSPSKNGKGALKKNDVSKVTSVLPHETKQYQHVPEDAFDNSKTPSGTTTTEGEHSYIKDKAPVQESGTSIPISLVSDAKKSDTTPRKSRPKRGADFQLVQNNFLSIDGTFNGPDLASCHNSSEETTTVITQAMEEMESRGRRLRTRRASAKQDAKSETQDAKSEAQDAKSETVDVNTEAKDTKSEASDAKSDALGAETETQVAKSEVNDTVLEMGEIKIETQNTKIETQDVQSKTQDVISETQEAKSQTSSTNLNTQEPSDKPEMSCPENNSDVGPSAVEPSKKSTVTLDTPEVSSMPVIHPEVLEVPQGTDVDVDAETVENIAKFLEETASSIPASTEESYVDKRPKRSSRPPRKMDENEMNDLLILLNMEDEESEDEDYVPKDLENFDSMAESDDGGDSEGNDDGEFDDFDSSDDCERESRGSGTLSNLLTMASDIGDNDFVPTALKHGKGGPTKQKGLKKDKGKKMKADASSAKKGKVIKGKIKNNKFRNDDVEVRKENEEGRKKSEVYEKRGPFIRLDESRCREVIVNAPHRDEDELEKPMRKTNIQFYCKIEAKQKTA</sequence>
<feature type="region of interest" description="Disordered" evidence="1">
    <location>
        <begin position="1148"/>
        <end position="1184"/>
    </location>
</feature>
<comment type="caution">
    <text evidence="2">The sequence shown here is derived from an EMBL/GenBank/DDBJ whole genome shotgun (WGS) entry which is preliminary data.</text>
</comment>
<organism evidence="2 3">
    <name type="scientific">Homarus americanus</name>
    <name type="common">American lobster</name>
    <dbReference type="NCBI Taxonomy" id="6706"/>
    <lineage>
        <taxon>Eukaryota</taxon>
        <taxon>Metazoa</taxon>
        <taxon>Ecdysozoa</taxon>
        <taxon>Arthropoda</taxon>
        <taxon>Crustacea</taxon>
        <taxon>Multicrustacea</taxon>
        <taxon>Malacostraca</taxon>
        <taxon>Eumalacostraca</taxon>
        <taxon>Eucarida</taxon>
        <taxon>Decapoda</taxon>
        <taxon>Pleocyemata</taxon>
        <taxon>Astacidea</taxon>
        <taxon>Nephropoidea</taxon>
        <taxon>Nephropidae</taxon>
        <taxon>Homarus</taxon>
    </lineage>
</organism>
<keyword evidence="3" id="KW-1185">Reference proteome</keyword>
<feature type="compositionally biased region" description="Basic residues" evidence="1">
    <location>
        <begin position="1164"/>
        <end position="1173"/>
    </location>
</feature>
<dbReference type="EMBL" id="JAHLQT010037402">
    <property type="protein sequence ID" value="KAG7157538.1"/>
    <property type="molecule type" value="Genomic_DNA"/>
</dbReference>
<name>A0A8J5MN13_HOMAM</name>